<dbReference type="EMBL" id="JAUSUZ010000001">
    <property type="protein sequence ID" value="MDQ0369592.1"/>
    <property type="molecule type" value="Genomic_DNA"/>
</dbReference>
<evidence type="ECO:0000313" key="2">
    <source>
        <dbReference type="EMBL" id="MDQ0369592.1"/>
    </source>
</evidence>
<sequence length="98" mass="11085">MWTAARSRVVRRVAVTPAIGTMTHLVTDFFEPPQILAIALPILLGSVTLIAQFLIEFEQRLAGVEETQHLRSQRMEDPVKERSQIFGELWELASTPAR</sequence>
<dbReference type="AlphaFoldDB" id="A0AAE3W6L3"/>
<accession>A0AAE3W6L3</accession>
<keyword evidence="3" id="KW-1185">Reference proteome</keyword>
<gene>
    <name evidence="2" type="ORF">J2S42_006261</name>
</gene>
<evidence type="ECO:0000313" key="3">
    <source>
        <dbReference type="Proteomes" id="UP001240236"/>
    </source>
</evidence>
<dbReference type="Proteomes" id="UP001240236">
    <property type="component" value="Unassembled WGS sequence"/>
</dbReference>
<feature type="transmembrane region" description="Helical" evidence="1">
    <location>
        <begin position="35"/>
        <end position="55"/>
    </location>
</feature>
<protein>
    <submittedName>
        <fullName evidence="2">Uncharacterized protein</fullName>
    </submittedName>
</protein>
<proteinExistence type="predicted"/>
<keyword evidence="1" id="KW-0812">Transmembrane</keyword>
<dbReference type="RefSeq" id="WP_307244924.1">
    <property type="nucleotide sequence ID" value="NZ_JAUSUZ010000001.1"/>
</dbReference>
<reference evidence="2 3" key="1">
    <citation type="submission" date="2023-07" db="EMBL/GenBank/DDBJ databases">
        <title>Sequencing the genomes of 1000 actinobacteria strains.</title>
        <authorList>
            <person name="Klenk H.-P."/>
        </authorList>
    </citation>
    <scope>NUCLEOTIDE SEQUENCE [LARGE SCALE GENOMIC DNA]</scope>
    <source>
        <strain evidence="2 3">DSM 44709</strain>
    </source>
</reference>
<comment type="caution">
    <text evidence="2">The sequence shown here is derived from an EMBL/GenBank/DDBJ whole genome shotgun (WGS) entry which is preliminary data.</text>
</comment>
<keyword evidence="1" id="KW-0472">Membrane</keyword>
<organism evidence="2 3">
    <name type="scientific">Catenuloplanes indicus</name>
    <dbReference type="NCBI Taxonomy" id="137267"/>
    <lineage>
        <taxon>Bacteria</taxon>
        <taxon>Bacillati</taxon>
        <taxon>Actinomycetota</taxon>
        <taxon>Actinomycetes</taxon>
        <taxon>Micromonosporales</taxon>
        <taxon>Micromonosporaceae</taxon>
        <taxon>Catenuloplanes</taxon>
    </lineage>
</organism>
<name>A0AAE3W6L3_9ACTN</name>
<evidence type="ECO:0000256" key="1">
    <source>
        <dbReference type="SAM" id="Phobius"/>
    </source>
</evidence>
<keyword evidence="1" id="KW-1133">Transmembrane helix</keyword>